<keyword evidence="4 6" id="KW-0560">Oxidoreductase</keyword>
<comment type="similarity">
    <text evidence="1 6">Belongs to the L-aspartate dehydrogenase family.</text>
</comment>
<dbReference type="PANTHER" id="PTHR31873">
    <property type="entry name" value="L-ASPARTATE DEHYDROGENASE-RELATED"/>
    <property type="match status" value="1"/>
</dbReference>
<dbReference type="GO" id="GO:0051287">
    <property type="term" value="F:NAD binding"/>
    <property type="evidence" value="ECO:0007669"/>
    <property type="project" value="UniProtKB-UniRule"/>
</dbReference>
<feature type="binding site" evidence="6">
    <location>
        <position position="130"/>
    </location>
    <ligand>
        <name>NAD(+)</name>
        <dbReference type="ChEBI" id="CHEBI:57540"/>
    </ligand>
</feature>
<keyword evidence="5 6" id="KW-0520">NAD</keyword>
<dbReference type="InterPro" id="IPR036291">
    <property type="entry name" value="NAD(P)-bd_dom_sf"/>
</dbReference>
<name>A0A975RLC6_9BRAD</name>
<evidence type="ECO:0000259" key="8">
    <source>
        <dbReference type="Pfam" id="PF03447"/>
    </source>
</evidence>
<feature type="domain" description="Aspartate/homoserine dehydrogenase NAD-binding" evidence="8">
    <location>
        <begin position="18"/>
        <end position="127"/>
    </location>
</feature>
<dbReference type="PIRSF" id="PIRSF005227">
    <property type="entry name" value="Asp_dh_NAD_syn"/>
    <property type="match status" value="1"/>
</dbReference>
<dbReference type="InterPro" id="IPR005106">
    <property type="entry name" value="Asp/hSer_DH_NAD-bd"/>
</dbReference>
<evidence type="ECO:0000256" key="3">
    <source>
        <dbReference type="ARBA" id="ARBA00022857"/>
    </source>
</evidence>
<evidence type="ECO:0000256" key="1">
    <source>
        <dbReference type="ARBA" id="ARBA00008331"/>
    </source>
</evidence>
<dbReference type="GO" id="GO:0016639">
    <property type="term" value="F:oxidoreductase activity, acting on the CH-NH2 group of donors, NAD or NADP as acceptor"/>
    <property type="evidence" value="ECO:0007669"/>
    <property type="project" value="UniProtKB-UniRule"/>
</dbReference>
<keyword evidence="2 6" id="KW-0662">Pyridine nucleotide biosynthesis</keyword>
<comment type="pathway">
    <text evidence="6">Cofactor biosynthesis; NAD(+) biosynthesis; iminoaspartate from L-aspartate (dehydrogenase route): step 1/1.</text>
</comment>
<keyword evidence="3 6" id="KW-0521">NADP</keyword>
<dbReference type="Gene3D" id="3.40.50.720">
    <property type="entry name" value="NAD(P)-binding Rossmann-like Domain"/>
    <property type="match status" value="1"/>
</dbReference>
<organism evidence="9 10">
    <name type="scientific">Bradyrhizobium sediminis</name>
    <dbReference type="NCBI Taxonomy" id="2840469"/>
    <lineage>
        <taxon>Bacteria</taxon>
        <taxon>Pseudomonadati</taxon>
        <taxon>Pseudomonadota</taxon>
        <taxon>Alphaproteobacteria</taxon>
        <taxon>Hyphomicrobiales</taxon>
        <taxon>Nitrobacteraceae</taxon>
        <taxon>Bradyrhizobium</taxon>
    </lineage>
</organism>
<evidence type="ECO:0000313" key="9">
    <source>
        <dbReference type="EMBL" id="QWG11564.1"/>
    </source>
</evidence>
<dbReference type="EC" id="1.4.1.21" evidence="6"/>
<dbReference type="HAMAP" id="MF_01265">
    <property type="entry name" value="NadX"/>
    <property type="match status" value="1"/>
</dbReference>
<evidence type="ECO:0000313" key="10">
    <source>
        <dbReference type="Proteomes" id="UP000680839"/>
    </source>
</evidence>
<dbReference type="SUPFAM" id="SSF51735">
    <property type="entry name" value="NAD(P)-binding Rossmann-fold domains"/>
    <property type="match status" value="1"/>
</dbReference>
<feature type="domain" description="Aspartate dehydrogenase" evidence="7">
    <location>
        <begin position="175"/>
        <end position="262"/>
    </location>
</feature>
<evidence type="ECO:0000256" key="4">
    <source>
        <dbReference type="ARBA" id="ARBA00023002"/>
    </source>
</evidence>
<evidence type="ECO:0000256" key="5">
    <source>
        <dbReference type="ARBA" id="ARBA00023027"/>
    </source>
</evidence>
<dbReference type="EMBL" id="CP076134">
    <property type="protein sequence ID" value="QWG11564.1"/>
    <property type="molecule type" value="Genomic_DNA"/>
</dbReference>
<proteinExistence type="inferred from homology"/>
<feature type="active site" evidence="6">
    <location>
        <position position="228"/>
    </location>
</feature>
<dbReference type="InterPro" id="IPR020626">
    <property type="entry name" value="Asp_DH_prok"/>
</dbReference>
<sequence length="276" mass="29078">MANVEKSMRPDLRIAVVGLGAIGTRVVEALDRGIDGLVLTAVSVQNPEKHRSRLAGLTRPPAVLPIEALVDVADIVIECAPSRLVRSIVAPFVTNGKTAVVLSAGALLDHEDLIELAKQNGGQIVVPTGALIGLDAVTAAAVGKIHSVRMVTRKPVRGLAGAPYIVENNIDIERITEPLKIFDGTAREAAKGFPANVNVAAALSLAGIGPDRTTIEIWADPAVTRNMHRIDVDSDSARFSMSIENIPSENPKTGLITALSVIACLRKLRAPLRVGT</sequence>
<dbReference type="InterPro" id="IPR011182">
    <property type="entry name" value="L-Asp_DH"/>
</dbReference>
<comment type="catalytic activity">
    <reaction evidence="6">
        <text>L-aspartate + NAD(+) + H2O = oxaloacetate + NH4(+) + NADH + H(+)</text>
        <dbReference type="Rhea" id="RHEA:11788"/>
        <dbReference type="ChEBI" id="CHEBI:15377"/>
        <dbReference type="ChEBI" id="CHEBI:15378"/>
        <dbReference type="ChEBI" id="CHEBI:16452"/>
        <dbReference type="ChEBI" id="CHEBI:28938"/>
        <dbReference type="ChEBI" id="CHEBI:29991"/>
        <dbReference type="ChEBI" id="CHEBI:57540"/>
        <dbReference type="ChEBI" id="CHEBI:57945"/>
        <dbReference type="EC" id="1.4.1.21"/>
    </reaction>
</comment>
<reference evidence="9" key="1">
    <citation type="submission" date="2021-06" db="EMBL/GenBank/DDBJ databases">
        <title>Bradyrhizobium sp. S2-20-1 Genome sequencing.</title>
        <authorList>
            <person name="Jin L."/>
        </authorList>
    </citation>
    <scope>NUCLEOTIDE SEQUENCE</scope>
    <source>
        <strain evidence="9">S2-20-1</strain>
    </source>
</reference>
<comment type="function">
    <text evidence="6">Specifically catalyzes the NAD or NADP-dependent dehydrogenation of L-aspartate to iminoaspartate.</text>
</comment>
<dbReference type="AlphaFoldDB" id="A0A975RLC6"/>
<evidence type="ECO:0000256" key="2">
    <source>
        <dbReference type="ARBA" id="ARBA00022642"/>
    </source>
</evidence>
<dbReference type="Pfam" id="PF03447">
    <property type="entry name" value="NAD_binding_3"/>
    <property type="match status" value="1"/>
</dbReference>
<dbReference type="NCBIfam" id="NF009825">
    <property type="entry name" value="PRK13302.1"/>
    <property type="match status" value="1"/>
</dbReference>
<evidence type="ECO:0000259" key="7">
    <source>
        <dbReference type="Pfam" id="PF01958"/>
    </source>
</evidence>
<dbReference type="GO" id="GO:0033735">
    <property type="term" value="F:aspartate dehydrogenase [NAD(P)+] activity"/>
    <property type="evidence" value="ECO:0007669"/>
    <property type="project" value="UniProtKB-EC"/>
</dbReference>
<dbReference type="GO" id="GO:0050661">
    <property type="term" value="F:NADP binding"/>
    <property type="evidence" value="ECO:0007669"/>
    <property type="project" value="UniProtKB-UniRule"/>
</dbReference>
<dbReference type="Pfam" id="PF01958">
    <property type="entry name" value="Asp_DH_C"/>
    <property type="match status" value="1"/>
</dbReference>
<dbReference type="Gene3D" id="3.30.360.10">
    <property type="entry name" value="Dihydrodipicolinate Reductase, domain 2"/>
    <property type="match status" value="1"/>
</dbReference>
<dbReference type="GO" id="GO:0009435">
    <property type="term" value="P:NAD+ biosynthetic process"/>
    <property type="evidence" value="ECO:0007669"/>
    <property type="project" value="UniProtKB-UniRule"/>
</dbReference>
<dbReference type="SUPFAM" id="SSF55347">
    <property type="entry name" value="Glyceraldehyde-3-phosphate dehydrogenase-like, C-terminal domain"/>
    <property type="match status" value="1"/>
</dbReference>
<dbReference type="Proteomes" id="UP000680839">
    <property type="component" value="Chromosome"/>
</dbReference>
<comment type="miscellaneous">
    <text evidence="6">The iminoaspartate product is unstable in aqueous solution and can decompose to oxaloacetate and ammonia.</text>
</comment>
<accession>A0A975RLC6</accession>
<comment type="catalytic activity">
    <reaction evidence="6">
        <text>L-aspartate + NADP(+) + H2O = oxaloacetate + NH4(+) + NADPH + H(+)</text>
        <dbReference type="Rhea" id="RHEA:11784"/>
        <dbReference type="ChEBI" id="CHEBI:15377"/>
        <dbReference type="ChEBI" id="CHEBI:15378"/>
        <dbReference type="ChEBI" id="CHEBI:16452"/>
        <dbReference type="ChEBI" id="CHEBI:28938"/>
        <dbReference type="ChEBI" id="CHEBI:29991"/>
        <dbReference type="ChEBI" id="CHEBI:57783"/>
        <dbReference type="ChEBI" id="CHEBI:58349"/>
        <dbReference type="EC" id="1.4.1.21"/>
    </reaction>
</comment>
<feature type="binding site" evidence="6">
    <location>
        <position position="198"/>
    </location>
    <ligand>
        <name>NAD(+)</name>
        <dbReference type="ChEBI" id="CHEBI:57540"/>
    </ligand>
</feature>
<evidence type="ECO:0000256" key="6">
    <source>
        <dbReference type="HAMAP-Rule" id="MF_01265"/>
    </source>
</evidence>
<dbReference type="InterPro" id="IPR002811">
    <property type="entry name" value="Asp_DH"/>
</dbReference>
<gene>
    <name evidence="6" type="primary">nadX</name>
    <name evidence="9" type="ORF">KMZ29_17740</name>
</gene>
<dbReference type="PANTHER" id="PTHR31873:SF6">
    <property type="entry name" value="ASPARTATE DEHYDROGENASE DOMAIN-CONTAINING PROTEIN"/>
    <property type="match status" value="1"/>
</dbReference>
<protein>
    <recommendedName>
        <fullName evidence="6">L-aspartate dehydrogenase</fullName>
        <ecNumber evidence="6">1.4.1.21</ecNumber>
    </recommendedName>
</protein>